<reference evidence="8" key="2">
    <citation type="journal article" date="2021" name="Microbiome">
        <title>Successional dynamics and alternative stable states in a saline activated sludge microbial community over 9 years.</title>
        <authorList>
            <person name="Wang Y."/>
            <person name="Ye J."/>
            <person name="Ju F."/>
            <person name="Liu L."/>
            <person name="Boyd J.A."/>
            <person name="Deng Y."/>
            <person name="Parks D.H."/>
            <person name="Jiang X."/>
            <person name="Yin X."/>
            <person name="Woodcroft B.J."/>
            <person name="Tyson G.W."/>
            <person name="Hugenholtz P."/>
            <person name="Polz M.F."/>
            <person name="Zhang T."/>
        </authorList>
    </citation>
    <scope>NUCLEOTIDE SEQUENCE</scope>
    <source>
        <strain evidence="8">HKST-UBA02</strain>
    </source>
</reference>
<dbReference type="PROSITE" id="PS51900">
    <property type="entry name" value="CB"/>
    <property type="match status" value="1"/>
</dbReference>
<dbReference type="Proteomes" id="UP000739538">
    <property type="component" value="Unassembled WGS sequence"/>
</dbReference>
<dbReference type="InterPro" id="IPR011010">
    <property type="entry name" value="DNA_brk_join_enz"/>
</dbReference>
<evidence type="ECO:0000256" key="5">
    <source>
        <dbReference type="PROSITE-ProRule" id="PRU01248"/>
    </source>
</evidence>
<gene>
    <name evidence="8" type="ORF">KDA27_19515</name>
</gene>
<evidence type="ECO:0000256" key="1">
    <source>
        <dbReference type="ARBA" id="ARBA00008857"/>
    </source>
</evidence>
<dbReference type="Pfam" id="PF13495">
    <property type="entry name" value="Phage_int_SAM_4"/>
    <property type="match status" value="1"/>
</dbReference>
<proteinExistence type="inferred from homology"/>
<accession>A0A956NEM6</accession>
<dbReference type="PROSITE" id="PS51898">
    <property type="entry name" value="TYR_RECOMBINASE"/>
    <property type="match status" value="1"/>
</dbReference>
<dbReference type="PANTHER" id="PTHR30349">
    <property type="entry name" value="PHAGE INTEGRASE-RELATED"/>
    <property type="match status" value="1"/>
</dbReference>
<protein>
    <submittedName>
        <fullName evidence="8">Integron integrase</fullName>
    </submittedName>
</protein>
<evidence type="ECO:0000259" key="7">
    <source>
        <dbReference type="PROSITE" id="PS51900"/>
    </source>
</evidence>
<comment type="similarity">
    <text evidence="1">Belongs to the 'phage' integrase family.</text>
</comment>
<keyword evidence="2" id="KW-0229">DNA integration</keyword>
<dbReference type="GO" id="GO:0015074">
    <property type="term" value="P:DNA integration"/>
    <property type="evidence" value="ECO:0007669"/>
    <property type="project" value="UniProtKB-KW"/>
</dbReference>
<feature type="domain" description="Core-binding (CB)" evidence="7">
    <location>
        <begin position="12"/>
        <end position="92"/>
    </location>
</feature>
<dbReference type="InterPro" id="IPR010998">
    <property type="entry name" value="Integrase_recombinase_N"/>
</dbReference>
<sequence>MESRQPPDSSSPKLLERVKRRIRAKHMSRRTQTAYVLWIRRFIRFHGLRHPDAMGEPEVTEFLTHLANDRNLGASSQNQAASALIFLYREVLGRPEIAWADQVVRARRGTRIPVVMTRDEVRKVLGHLDGEKRLIAEILYGSGLRLMESLQLRIKDVDLGRRELVIRAGKGDKDRRTMLPQGIAQKIARQIERVADLHEQDLRKGRGWVEMPESLGTKLPNAGRELPWQWLFPAVRTYVDKETGQVRRHHLHESAVQRSVRDAVRRSGVTKRATCHTFRHSFATHLLESGYDIRTVQTLLGHRDVRTTMIYTHVLNRGGFGVRSPLDMLDGE</sequence>
<dbReference type="InterPro" id="IPR011946">
    <property type="entry name" value="Integrase_integron-type"/>
</dbReference>
<name>A0A956NEM6_UNCEI</name>
<dbReference type="InterPro" id="IPR050090">
    <property type="entry name" value="Tyrosine_recombinase_XerCD"/>
</dbReference>
<evidence type="ECO:0000313" key="9">
    <source>
        <dbReference type="Proteomes" id="UP000739538"/>
    </source>
</evidence>
<keyword evidence="4" id="KW-0233">DNA recombination</keyword>
<dbReference type="Pfam" id="PF00589">
    <property type="entry name" value="Phage_integrase"/>
    <property type="match status" value="1"/>
</dbReference>
<dbReference type="NCBIfam" id="TIGR02249">
    <property type="entry name" value="integrase_gron"/>
    <property type="match status" value="1"/>
</dbReference>
<evidence type="ECO:0000256" key="4">
    <source>
        <dbReference type="ARBA" id="ARBA00023172"/>
    </source>
</evidence>
<dbReference type="InterPro" id="IPR004107">
    <property type="entry name" value="Integrase_SAM-like_N"/>
</dbReference>
<organism evidence="8 9">
    <name type="scientific">Eiseniibacteriota bacterium</name>
    <dbReference type="NCBI Taxonomy" id="2212470"/>
    <lineage>
        <taxon>Bacteria</taxon>
        <taxon>Candidatus Eiseniibacteriota</taxon>
    </lineage>
</organism>
<dbReference type="Gene3D" id="1.10.443.10">
    <property type="entry name" value="Intergrase catalytic core"/>
    <property type="match status" value="1"/>
</dbReference>
<evidence type="ECO:0000313" key="8">
    <source>
        <dbReference type="EMBL" id="MCA9757990.1"/>
    </source>
</evidence>
<dbReference type="EMBL" id="JAGQHS010000134">
    <property type="protein sequence ID" value="MCA9757990.1"/>
    <property type="molecule type" value="Genomic_DNA"/>
</dbReference>
<evidence type="ECO:0000259" key="6">
    <source>
        <dbReference type="PROSITE" id="PS51898"/>
    </source>
</evidence>
<dbReference type="InterPro" id="IPR044068">
    <property type="entry name" value="CB"/>
</dbReference>
<evidence type="ECO:0000256" key="2">
    <source>
        <dbReference type="ARBA" id="ARBA00022908"/>
    </source>
</evidence>
<dbReference type="PANTHER" id="PTHR30349:SF64">
    <property type="entry name" value="PROPHAGE INTEGRASE INTD-RELATED"/>
    <property type="match status" value="1"/>
</dbReference>
<dbReference type="SUPFAM" id="SSF56349">
    <property type="entry name" value="DNA breaking-rejoining enzymes"/>
    <property type="match status" value="1"/>
</dbReference>
<dbReference type="Gene3D" id="1.10.150.130">
    <property type="match status" value="1"/>
</dbReference>
<dbReference type="InterPro" id="IPR002104">
    <property type="entry name" value="Integrase_catalytic"/>
</dbReference>
<feature type="domain" description="Tyr recombinase" evidence="6">
    <location>
        <begin position="111"/>
        <end position="327"/>
    </location>
</feature>
<keyword evidence="3 5" id="KW-0238">DNA-binding</keyword>
<evidence type="ECO:0000256" key="3">
    <source>
        <dbReference type="ARBA" id="ARBA00023125"/>
    </source>
</evidence>
<comment type="caution">
    <text evidence="8">The sequence shown here is derived from an EMBL/GenBank/DDBJ whole genome shotgun (WGS) entry which is preliminary data.</text>
</comment>
<dbReference type="GO" id="GO:0003677">
    <property type="term" value="F:DNA binding"/>
    <property type="evidence" value="ECO:0007669"/>
    <property type="project" value="UniProtKB-UniRule"/>
</dbReference>
<dbReference type="InterPro" id="IPR013762">
    <property type="entry name" value="Integrase-like_cat_sf"/>
</dbReference>
<dbReference type="GO" id="GO:0006310">
    <property type="term" value="P:DNA recombination"/>
    <property type="evidence" value="ECO:0007669"/>
    <property type="project" value="UniProtKB-KW"/>
</dbReference>
<dbReference type="AlphaFoldDB" id="A0A956NEM6"/>
<reference evidence="8" key="1">
    <citation type="submission" date="2020-04" db="EMBL/GenBank/DDBJ databases">
        <authorList>
            <person name="Zhang T."/>
        </authorList>
    </citation>
    <scope>NUCLEOTIDE SEQUENCE</scope>
    <source>
        <strain evidence="8">HKST-UBA02</strain>
    </source>
</reference>